<reference evidence="10" key="1">
    <citation type="submission" date="2025-08" db="UniProtKB">
        <authorList>
            <consortium name="RefSeq"/>
        </authorList>
    </citation>
    <scope>IDENTIFICATION</scope>
</reference>
<dbReference type="OrthoDB" id="437511at2759"/>
<dbReference type="Pfam" id="PF00868">
    <property type="entry name" value="Transglut_N"/>
    <property type="match status" value="1"/>
</dbReference>
<keyword evidence="4" id="KW-0479">Metal-binding</keyword>
<evidence type="ECO:0000256" key="2">
    <source>
        <dbReference type="ARBA" id="ARBA00005968"/>
    </source>
</evidence>
<proteinExistence type="inferred from homology"/>
<dbReference type="GO" id="GO:0046872">
    <property type="term" value="F:metal ion binding"/>
    <property type="evidence" value="ECO:0007669"/>
    <property type="project" value="UniProtKB-KW"/>
</dbReference>
<dbReference type="InterPro" id="IPR050779">
    <property type="entry name" value="Transglutaminase"/>
</dbReference>
<dbReference type="PANTHER" id="PTHR11590">
    <property type="entry name" value="PROTEIN-GLUTAMINE GAMMA-GLUTAMYLTRANSFERASE"/>
    <property type="match status" value="1"/>
</dbReference>
<accession>A0A8M1KMQ4</accession>
<evidence type="ECO:0000313" key="9">
    <source>
        <dbReference type="Proteomes" id="UP000515152"/>
    </source>
</evidence>
<dbReference type="GO" id="GO:0005739">
    <property type="term" value="C:mitochondrion"/>
    <property type="evidence" value="ECO:0007669"/>
    <property type="project" value="TreeGrafter"/>
</dbReference>
<evidence type="ECO:0000256" key="5">
    <source>
        <dbReference type="ARBA" id="ARBA00022837"/>
    </source>
</evidence>
<evidence type="ECO:0000313" key="10">
    <source>
        <dbReference type="RefSeq" id="XP_042563663.1"/>
    </source>
</evidence>
<comment type="similarity">
    <text evidence="2">Belongs to the transglutaminase superfamily. Transglutaminase family.</text>
</comment>
<evidence type="ECO:0000256" key="7">
    <source>
        <dbReference type="ARBA" id="ARBA00024222"/>
    </source>
</evidence>
<evidence type="ECO:0000256" key="1">
    <source>
        <dbReference type="ARBA" id="ARBA00001913"/>
    </source>
</evidence>
<dbReference type="EC" id="2.3.2.13" evidence="7"/>
<evidence type="ECO:0000256" key="4">
    <source>
        <dbReference type="ARBA" id="ARBA00022723"/>
    </source>
</evidence>
<protein>
    <recommendedName>
        <fullName evidence="7">protein-glutamine gamma-glutamyltransferase</fullName>
        <ecNumber evidence="7">2.3.2.13</ecNumber>
    </recommendedName>
</protein>
<dbReference type="SMART" id="SM00460">
    <property type="entry name" value="TGc"/>
    <property type="match status" value="1"/>
</dbReference>
<dbReference type="FunFam" id="3.90.260.10:FF:000001">
    <property type="entry name" value="Protein-glutamine gamma-glutamyltransferase 2"/>
    <property type="match status" value="1"/>
</dbReference>
<dbReference type="PANTHER" id="PTHR11590:SF80">
    <property type="entry name" value="TRANSGLUTAMINASE 5,-LIKE"/>
    <property type="match status" value="1"/>
</dbReference>
<evidence type="ECO:0000256" key="3">
    <source>
        <dbReference type="ARBA" id="ARBA00022679"/>
    </source>
</evidence>
<organism evidence="9 10">
    <name type="scientific">Clupea harengus</name>
    <name type="common">Atlantic herring</name>
    <dbReference type="NCBI Taxonomy" id="7950"/>
    <lineage>
        <taxon>Eukaryota</taxon>
        <taxon>Metazoa</taxon>
        <taxon>Chordata</taxon>
        <taxon>Craniata</taxon>
        <taxon>Vertebrata</taxon>
        <taxon>Euteleostomi</taxon>
        <taxon>Actinopterygii</taxon>
        <taxon>Neopterygii</taxon>
        <taxon>Teleostei</taxon>
        <taxon>Clupei</taxon>
        <taxon>Clupeiformes</taxon>
        <taxon>Clupeoidei</taxon>
        <taxon>Clupeidae</taxon>
        <taxon>Clupea</taxon>
    </lineage>
</organism>
<dbReference type="Proteomes" id="UP000515152">
    <property type="component" value="Chromosome 5"/>
</dbReference>
<evidence type="ECO:0000256" key="6">
    <source>
        <dbReference type="ARBA" id="ARBA00023315"/>
    </source>
</evidence>
<dbReference type="RefSeq" id="XP_042563663.1">
    <property type="nucleotide sequence ID" value="XM_042707729.1"/>
</dbReference>
<dbReference type="PIRSF" id="PIRSF000459">
    <property type="entry name" value="TGM_EBP42"/>
    <property type="match status" value="1"/>
</dbReference>
<dbReference type="CTD" id="565984"/>
<dbReference type="InterPro" id="IPR002931">
    <property type="entry name" value="Transglutaminase-like"/>
</dbReference>
<dbReference type="KEGG" id="char:105901811"/>
<keyword evidence="6" id="KW-0012">Acyltransferase</keyword>
<sequence>MEVSPCADLTIRHVNLEQQENQESHETEGFSARTLVVRRGQPFKISLALGGRGYDPVRHRLVFKMLLGDLYVQIPVNFSKQPAQPQWAAYFHADSLADPQTLTLYLCTPASAPVGTYQLQLHVLSTYQHKTYRVGQFTLLCNPWCKDDSVYLPLESQREEYVKNDFGFLYMGTPSNIASRPWSFDQYETDILEACMSLLQVSPQHKMDWNKDYLSRGDPVYISRVVSAMINCQDDQGVLMGKWSGDYGNGVHPTKWTGTGEILSQWAKSNFIPVKYGQCWVFAAVMCTVMRVLGIPCRVVTNFNSAHDTNANLVIEEYYSPMGKKLPRSKDSIWNFHVWVESWMRRQDLGMAYDGWQVLDPTPQERSAGMFRCGPASVKAVQDKQLNAAFDVPFVYAEMNAEVHTFIMSNHQSFQVDTDSDRVGALICTKSLGTSLPQDITASYKAQEDQDRLYTFLKNTNNNLSLTAVCYNMYGFFPSLSSAPAALDRRSRQGLTVSLKFDHVPMAGDDICFTVMVANQGNTMKTLREHVNAQVKEYSNSPGDTFWEEHKVVQISPHQTLEIPHVIPLEKCEVTIGENLVNLAVVIEDEESQERVLAHEDFNIASPEIVIQVPNKENVVPQKEHKAQLAFTNTFHVPIGGVLTVAGSGLLENKIQIRVLALQPGKTMQEMISFTPKMAGVKMLHASLVLSNIPTVIRGFKTISVKTL</sequence>
<dbReference type="GeneID" id="105901811"/>
<dbReference type="InterPro" id="IPR001102">
    <property type="entry name" value="Transglutaminase_N"/>
</dbReference>
<gene>
    <name evidence="10" type="primary">tgm5l</name>
</gene>
<dbReference type="AlphaFoldDB" id="A0A8M1KMQ4"/>
<dbReference type="GO" id="GO:0003810">
    <property type="term" value="F:protein-glutamine gamma-glutamyltransferase activity"/>
    <property type="evidence" value="ECO:0007669"/>
    <property type="project" value="UniProtKB-EC"/>
</dbReference>
<keyword evidence="3" id="KW-0808">Transferase</keyword>
<dbReference type="Pfam" id="PF01841">
    <property type="entry name" value="Transglut_core"/>
    <property type="match status" value="1"/>
</dbReference>
<keyword evidence="5" id="KW-0106">Calcium</keyword>
<comment type="cofactor">
    <cofactor evidence="1">
        <name>Ca(2+)</name>
        <dbReference type="ChEBI" id="CHEBI:29108"/>
    </cofactor>
</comment>
<keyword evidence="9" id="KW-1185">Reference proteome</keyword>
<name>A0A8M1KMQ4_CLUHA</name>
<feature type="domain" description="Transglutaminase-like" evidence="8">
    <location>
        <begin position="271"/>
        <end position="363"/>
    </location>
</feature>
<dbReference type="InterPro" id="IPR023608">
    <property type="entry name" value="Transglutaminase_animal"/>
</dbReference>
<evidence type="ECO:0000259" key="8">
    <source>
        <dbReference type="SMART" id="SM00460"/>
    </source>
</evidence>